<evidence type="ECO:0000313" key="2">
    <source>
        <dbReference type="Proteomes" id="UP001060070"/>
    </source>
</evidence>
<name>A0AB38T625_9HYPH</name>
<accession>A0AB38T625</accession>
<organism evidence="1 2">
    <name type="scientific">Mesorhizobium ciceri</name>
    <dbReference type="NCBI Taxonomy" id="39645"/>
    <lineage>
        <taxon>Bacteria</taxon>
        <taxon>Pseudomonadati</taxon>
        <taxon>Pseudomonadota</taxon>
        <taxon>Alphaproteobacteria</taxon>
        <taxon>Hyphomicrobiales</taxon>
        <taxon>Phyllobacteriaceae</taxon>
        <taxon>Mesorhizobium</taxon>
    </lineage>
</organism>
<protein>
    <recommendedName>
        <fullName evidence="3">Carboxymuconolactone decarboxylase-like domain-containing protein</fullName>
    </recommendedName>
</protein>
<sequence>MPVRGDQAIIRGVEVQTIADLLFRFPDLRKMWARGNFQIEPLLGMSDTIIAALIAAGCSNIDEANAKNLSLDEKAELLAAIVRVTMPRGAAPFVAALTEMAGTVGGGALPTVRATTSPRPSRG</sequence>
<dbReference type="AlphaFoldDB" id="A0AB38T625"/>
<dbReference type="EMBL" id="CP088147">
    <property type="protein sequence ID" value="UTU49843.1"/>
    <property type="molecule type" value="Genomic_DNA"/>
</dbReference>
<evidence type="ECO:0000313" key="1">
    <source>
        <dbReference type="EMBL" id="UTU49843.1"/>
    </source>
</evidence>
<proteinExistence type="predicted"/>
<evidence type="ECO:0008006" key="3">
    <source>
        <dbReference type="Google" id="ProtNLM"/>
    </source>
</evidence>
<dbReference type="Proteomes" id="UP001060070">
    <property type="component" value="Chromosome"/>
</dbReference>
<keyword evidence="2" id="KW-1185">Reference proteome</keyword>
<gene>
    <name evidence="1" type="ORF">LRP29_20375</name>
</gene>
<reference evidence="1 2" key="1">
    <citation type="journal article" date="2022" name="Microbiol. Resour. Announc.">
        <title>Complete Genome Sequence of Mesorhizobium ciceri Strain R30, a Rhizobium Used as a Commercial Inoculant for Chickpea in Argentina.</title>
        <authorList>
            <person name="Foresto E."/>
            <person name="Revale S."/>
            <person name="Primo E."/>
            <person name="Nievas F."/>
            <person name="Carezzano E."/>
            <person name="Puente M."/>
            <person name="Alzari P."/>
            <person name="Mart M."/>
            <person name="Ben-Assaya M."/>
            <person name="Mornico D."/>
            <person name="Santoro M."/>
            <person name="Mart F."/>
            <person name="Giordano W."/>
            <person name="Bogino P."/>
        </authorList>
    </citation>
    <scope>NUCLEOTIDE SEQUENCE [LARGE SCALE GENOMIC DNA]</scope>
    <source>
        <strain evidence="1 2">R30</strain>
    </source>
</reference>
<dbReference type="RefSeq" id="WP_127219143.1">
    <property type="nucleotide sequence ID" value="NZ_CP088147.1"/>
</dbReference>